<proteinExistence type="predicted"/>
<sequence length="177" mass="19902">MRVGRLQAGLLVLRLHRLLAAGHRAGVEISQVLPGVESVTAACFSNQQFAICFWKRDARHPDYDSRTAPPAHTTKAETRRPVLFFQCERHKSVSIVHTVRKCPDHGRLARVRIPELQRERKPPTTTTKGLTTTIVGHTRVNGTAAVNLDGQHRGAVFPRTHRGLPRTFRLCPIRDRS</sequence>
<dbReference type="AlphaFoldDB" id="A0A6B0UZ45"/>
<feature type="chain" id="PRO_5025404055" evidence="1">
    <location>
        <begin position="21"/>
        <end position="177"/>
    </location>
</feature>
<dbReference type="EMBL" id="GIFC01012966">
    <property type="protein sequence ID" value="MXU95049.1"/>
    <property type="molecule type" value="Transcribed_RNA"/>
</dbReference>
<name>A0A6B0UZ45_IXORI</name>
<reference evidence="2" key="1">
    <citation type="submission" date="2019-12" db="EMBL/GenBank/DDBJ databases">
        <title>An insight into the sialome of adult female Ixodes ricinus ticks feeding for 6 days.</title>
        <authorList>
            <person name="Perner J."/>
            <person name="Ribeiro J.M.C."/>
        </authorList>
    </citation>
    <scope>NUCLEOTIDE SEQUENCE</scope>
    <source>
        <strain evidence="2">Semi-engorged</strain>
        <tissue evidence="2">Salivary glands</tissue>
    </source>
</reference>
<accession>A0A6B0UZ45</accession>
<keyword evidence="1" id="KW-0732">Signal</keyword>
<organism evidence="2">
    <name type="scientific">Ixodes ricinus</name>
    <name type="common">Common tick</name>
    <name type="synonym">Acarus ricinus</name>
    <dbReference type="NCBI Taxonomy" id="34613"/>
    <lineage>
        <taxon>Eukaryota</taxon>
        <taxon>Metazoa</taxon>
        <taxon>Ecdysozoa</taxon>
        <taxon>Arthropoda</taxon>
        <taxon>Chelicerata</taxon>
        <taxon>Arachnida</taxon>
        <taxon>Acari</taxon>
        <taxon>Parasitiformes</taxon>
        <taxon>Ixodida</taxon>
        <taxon>Ixodoidea</taxon>
        <taxon>Ixodidae</taxon>
        <taxon>Ixodinae</taxon>
        <taxon>Ixodes</taxon>
    </lineage>
</organism>
<protein>
    <submittedName>
        <fullName evidence="2">Putative secreted protein</fullName>
    </submittedName>
</protein>
<feature type="signal peptide" evidence="1">
    <location>
        <begin position="1"/>
        <end position="20"/>
    </location>
</feature>
<evidence type="ECO:0000256" key="1">
    <source>
        <dbReference type="SAM" id="SignalP"/>
    </source>
</evidence>
<evidence type="ECO:0000313" key="2">
    <source>
        <dbReference type="EMBL" id="MXU95049.1"/>
    </source>
</evidence>